<sequence length="258" mass="28639">SLSEISCEMLSCILNPWPPHHIIHTHLSVFRLVNCQLSEISCVVLGSALKSNPSNLTELDLSLNSLQDSGFLHLCGFLESPVCRLQTLRLENCSLSRISCEALGSALKSNPSSLTELDLSLNNLQDSGFLHLCSFLESPDCRLQTLRSVNKKNSLKDEKTVAEHLNTRDPLHTVHINNCLFIIRSKYCRLSGVSCEALGSALKSHPSSLTEIDLSLNNLRDSGFLHLCGFLESPDCRLQTLRSDSNFSCFQIHIMKLC</sequence>
<organism evidence="3 4">
    <name type="scientific">Oryzias latipes</name>
    <name type="common">Japanese rice fish</name>
    <name type="synonym">Japanese killifish</name>
    <dbReference type="NCBI Taxonomy" id="8090"/>
    <lineage>
        <taxon>Eukaryota</taxon>
        <taxon>Metazoa</taxon>
        <taxon>Chordata</taxon>
        <taxon>Craniata</taxon>
        <taxon>Vertebrata</taxon>
        <taxon>Euteleostomi</taxon>
        <taxon>Actinopterygii</taxon>
        <taxon>Neopterygii</taxon>
        <taxon>Teleostei</taxon>
        <taxon>Neoteleostei</taxon>
        <taxon>Acanthomorphata</taxon>
        <taxon>Ovalentaria</taxon>
        <taxon>Atherinomorphae</taxon>
        <taxon>Beloniformes</taxon>
        <taxon>Adrianichthyidae</taxon>
        <taxon>Oryziinae</taxon>
        <taxon>Oryzias</taxon>
    </lineage>
</organism>
<dbReference type="InterPro" id="IPR032675">
    <property type="entry name" value="LRR_dom_sf"/>
</dbReference>
<evidence type="ECO:0000256" key="1">
    <source>
        <dbReference type="ARBA" id="ARBA00022614"/>
    </source>
</evidence>
<evidence type="ECO:0000313" key="4">
    <source>
        <dbReference type="Proteomes" id="UP000265200"/>
    </source>
</evidence>
<reference evidence="3" key="4">
    <citation type="submission" date="2025-09" db="UniProtKB">
        <authorList>
            <consortium name="Ensembl"/>
        </authorList>
    </citation>
    <scope>IDENTIFICATION</scope>
    <source>
        <strain evidence="3">HSOK</strain>
    </source>
</reference>
<dbReference type="SUPFAM" id="SSF52047">
    <property type="entry name" value="RNI-like"/>
    <property type="match status" value="1"/>
</dbReference>
<dbReference type="Pfam" id="PF13516">
    <property type="entry name" value="LRR_6"/>
    <property type="match status" value="3"/>
</dbReference>
<name>A0A3P9J0V5_ORYLA</name>
<keyword evidence="2" id="KW-0677">Repeat</keyword>
<keyword evidence="1" id="KW-0433">Leucine-rich repeat</keyword>
<dbReference type="InterPro" id="IPR001611">
    <property type="entry name" value="Leu-rich_rpt"/>
</dbReference>
<accession>A0A3P9J0V5</accession>
<dbReference type="AlphaFoldDB" id="A0A3P9J0V5"/>
<evidence type="ECO:0000256" key="2">
    <source>
        <dbReference type="ARBA" id="ARBA00022737"/>
    </source>
</evidence>
<proteinExistence type="predicted"/>
<dbReference type="Proteomes" id="UP000265200">
    <property type="component" value="Chromosome 2"/>
</dbReference>
<dbReference type="Ensembl" id="ENSORLT00015004486.1">
    <property type="protein sequence ID" value="ENSORLP00015025796.1"/>
    <property type="gene ID" value="ENSORLG00015007114.1"/>
</dbReference>
<reference key="1">
    <citation type="journal article" date="2007" name="Nature">
        <title>The medaka draft genome and insights into vertebrate genome evolution.</title>
        <authorList>
            <person name="Kasahara M."/>
            <person name="Naruse K."/>
            <person name="Sasaki S."/>
            <person name="Nakatani Y."/>
            <person name="Qu W."/>
            <person name="Ahsan B."/>
            <person name="Yamada T."/>
            <person name="Nagayasu Y."/>
            <person name="Doi K."/>
            <person name="Kasai Y."/>
            <person name="Jindo T."/>
            <person name="Kobayashi D."/>
            <person name="Shimada A."/>
            <person name="Toyoda A."/>
            <person name="Kuroki Y."/>
            <person name="Fujiyama A."/>
            <person name="Sasaki T."/>
            <person name="Shimizu A."/>
            <person name="Asakawa S."/>
            <person name="Shimizu N."/>
            <person name="Hashimoto S."/>
            <person name="Yang J."/>
            <person name="Lee Y."/>
            <person name="Matsushima K."/>
            <person name="Sugano S."/>
            <person name="Sakaizumi M."/>
            <person name="Narita T."/>
            <person name="Ohishi K."/>
            <person name="Haga S."/>
            <person name="Ohta F."/>
            <person name="Nomoto H."/>
            <person name="Nogata K."/>
            <person name="Morishita T."/>
            <person name="Endo T."/>
            <person name="Shin-I T."/>
            <person name="Takeda H."/>
            <person name="Morishita S."/>
            <person name="Kohara Y."/>
        </authorList>
    </citation>
    <scope>NUCLEOTIDE SEQUENCE [LARGE SCALE GENOMIC DNA]</scope>
    <source>
        <strain>Hd-rR</strain>
    </source>
</reference>
<dbReference type="Gene3D" id="3.80.10.10">
    <property type="entry name" value="Ribonuclease Inhibitor"/>
    <property type="match status" value="2"/>
</dbReference>
<reference evidence="3 4" key="2">
    <citation type="submission" date="2017-04" db="EMBL/GenBank/DDBJ databases">
        <title>CpG methylation of centromeres and impact of large insertions on vertebrate speciation.</title>
        <authorList>
            <person name="Ichikawa K."/>
            <person name="Yoshimura J."/>
            <person name="Morishita S."/>
        </authorList>
    </citation>
    <scope>NUCLEOTIDE SEQUENCE</scope>
    <source>
        <strain evidence="3 4">HSOK</strain>
    </source>
</reference>
<evidence type="ECO:0000313" key="3">
    <source>
        <dbReference type="Ensembl" id="ENSORLP00015025796.1"/>
    </source>
</evidence>
<dbReference type="SMART" id="SM00368">
    <property type="entry name" value="LRR_RI"/>
    <property type="match status" value="5"/>
</dbReference>
<dbReference type="InterPro" id="IPR051261">
    <property type="entry name" value="NLR"/>
</dbReference>
<protein>
    <recommendedName>
        <fullName evidence="5">NACHT LRR and PYD domain-containing protein</fullName>
    </recommendedName>
</protein>
<evidence type="ECO:0008006" key="5">
    <source>
        <dbReference type="Google" id="ProtNLM"/>
    </source>
</evidence>
<dbReference type="Pfam" id="PF00560">
    <property type="entry name" value="LRR_1"/>
    <property type="match status" value="1"/>
</dbReference>
<dbReference type="PANTHER" id="PTHR24106">
    <property type="entry name" value="NACHT, LRR AND CARD DOMAINS-CONTAINING"/>
    <property type="match status" value="1"/>
</dbReference>
<reference evidence="3" key="3">
    <citation type="submission" date="2025-08" db="UniProtKB">
        <authorList>
            <consortium name="Ensembl"/>
        </authorList>
    </citation>
    <scope>IDENTIFICATION</scope>
    <source>
        <strain evidence="3">HSOK</strain>
    </source>
</reference>